<dbReference type="InterPro" id="IPR012337">
    <property type="entry name" value="RNaseH-like_sf"/>
</dbReference>
<dbReference type="InterPro" id="IPR001584">
    <property type="entry name" value="Integrase_cat-core"/>
</dbReference>
<reference evidence="2" key="2">
    <citation type="journal article" date="2021" name="PeerJ">
        <title>Extensive microbial diversity within the chicken gut microbiome revealed by metagenomics and culture.</title>
        <authorList>
            <person name="Gilroy R."/>
            <person name="Ravi A."/>
            <person name="Getino M."/>
            <person name="Pursley I."/>
            <person name="Horton D.L."/>
            <person name="Alikhan N.F."/>
            <person name="Baker D."/>
            <person name="Gharbi K."/>
            <person name="Hall N."/>
            <person name="Watson M."/>
            <person name="Adriaenssens E.M."/>
            <person name="Foster-Nyarko E."/>
            <person name="Jarju S."/>
            <person name="Secka A."/>
            <person name="Antonio M."/>
            <person name="Oren A."/>
            <person name="Chaudhuri R.R."/>
            <person name="La Ragione R."/>
            <person name="Hildebrand F."/>
            <person name="Pallen M.J."/>
        </authorList>
    </citation>
    <scope>NUCLEOTIDE SEQUENCE</scope>
    <source>
        <strain evidence="2">ChiGjej1B1-2707</strain>
    </source>
</reference>
<sequence>MRGAQCTGRLLAGWADANGARLSAGRAGSCHDNAVAESFFATLKNETCSLRSWPTRAEARSAVVGFVEGYYNRRRPHSTIGYQTPAGKMEAFFERAAPKPEKLPLAA</sequence>
<evidence type="ECO:0000313" key="2">
    <source>
        <dbReference type="EMBL" id="HIR02194.1"/>
    </source>
</evidence>
<protein>
    <submittedName>
        <fullName evidence="2">Transposase</fullName>
    </submittedName>
</protein>
<dbReference type="PANTHER" id="PTHR46889:SF4">
    <property type="entry name" value="TRANSPOSASE INSO FOR INSERTION SEQUENCE ELEMENT IS911B-RELATED"/>
    <property type="match status" value="1"/>
</dbReference>
<accession>A0A9D1D3H9</accession>
<gene>
    <name evidence="2" type="ORF">IAA69_08050</name>
</gene>
<proteinExistence type="predicted"/>
<dbReference type="Pfam" id="PF13683">
    <property type="entry name" value="rve_3"/>
    <property type="match status" value="1"/>
</dbReference>
<feature type="domain" description="Integrase catalytic" evidence="1">
    <location>
        <begin position="19"/>
        <end position="85"/>
    </location>
</feature>
<dbReference type="InterPro" id="IPR050900">
    <property type="entry name" value="Transposase_IS3/IS150/IS904"/>
</dbReference>
<comment type="caution">
    <text evidence="2">The sequence shown here is derived from an EMBL/GenBank/DDBJ whole genome shotgun (WGS) entry which is preliminary data.</text>
</comment>
<dbReference type="GO" id="GO:0015074">
    <property type="term" value="P:DNA integration"/>
    <property type="evidence" value="ECO:0007669"/>
    <property type="project" value="InterPro"/>
</dbReference>
<evidence type="ECO:0000259" key="1">
    <source>
        <dbReference type="Pfam" id="PF13683"/>
    </source>
</evidence>
<reference evidence="2" key="1">
    <citation type="submission" date="2020-10" db="EMBL/GenBank/DDBJ databases">
        <authorList>
            <person name="Gilroy R."/>
        </authorList>
    </citation>
    <scope>NUCLEOTIDE SEQUENCE</scope>
    <source>
        <strain evidence="2">ChiGjej1B1-2707</strain>
    </source>
</reference>
<name>A0A9D1D3H9_9ACTN</name>
<evidence type="ECO:0000313" key="3">
    <source>
        <dbReference type="Proteomes" id="UP000824261"/>
    </source>
</evidence>
<dbReference type="Proteomes" id="UP000824261">
    <property type="component" value="Unassembled WGS sequence"/>
</dbReference>
<dbReference type="Gene3D" id="3.30.420.10">
    <property type="entry name" value="Ribonuclease H-like superfamily/Ribonuclease H"/>
    <property type="match status" value="1"/>
</dbReference>
<dbReference type="SUPFAM" id="SSF53098">
    <property type="entry name" value="Ribonuclease H-like"/>
    <property type="match status" value="1"/>
</dbReference>
<dbReference type="PANTHER" id="PTHR46889">
    <property type="entry name" value="TRANSPOSASE INSF FOR INSERTION SEQUENCE IS3B-RELATED"/>
    <property type="match status" value="1"/>
</dbReference>
<dbReference type="InterPro" id="IPR036397">
    <property type="entry name" value="RNaseH_sf"/>
</dbReference>
<dbReference type="EMBL" id="DVGB01000097">
    <property type="protein sequence ID" value="HIR02194.1"/>
    <property type="molecule type" value="Genomic_DNA"/>
</dbReference>
<dbReference type="AlphaFoldDB" id="A0A9D1D3H9"/>
<organism evidence="2 3">
    <name type="scientific">Candidatus Aveggerthella stercoripullorum</name>
    <dbReference type="NCBI Taxonomy" id="2840688"/>
    <lineage>
        <taxon>Bacteria</taxon>
        <taxon>Bacillati</taxon>
        <taxon>Actinomycetota</taxon>
        <taxon>Coriobacteriia</taxon>
        <taxon>Eggerthellales</taxon>
        <taxon>Eggerthellaceae</taxon>
        <taxon>Eggerthellaceae incertae sedis</taxon>
        <taxon>Candidatus Aveggerthella</taxon>
    </lineage>
</organism>
<dbReference type="GO" id="GO:0003676">
    <property type="term" value="F:nucleic acid binding"/>
    <property type="evidence" value="ECO:0007669"/>
    <property type="project" value="InterPro"/>
</dbReference>